<gene>
    <name evidence="2" type="ORF">SUNI508_02640</name>
</gene>
<reference evidence="2 3" key="1">
    <citation type="journal article" date="2024" name="J. Plant Pathol.">
        <title>Sequence and assembly of the genome of Seiridium unicorne, isolate CBS 538.82, causal agent of cypress canker disease.</title>
        <authorList>
            <person name="Scali E."/>
            <person name="Rocca G.D."/>
            <person name="Danti R."/>
            <person name="Garbelotto M."/>
            <person name="Barberini S."/>
            <person name="Baroncelli R."/>
            <person name="Emiliani G."/>
        </authorList>
    </citation>
    <scope>NUCLEOTIDE SEQUENCE [LARGE SCALE GENOMIC DNA]</scope>
    <source>
        <strain evidence="2 3">BM-138-508</strain>
    </source>
</reference>
<organism evidence="2 3">
    <name type="scientific">Seiridium unicorne</name>
    <dbReference type="NCBI Taxonomy" id="138068"/>
    <lineage>
        <taxon>Eukaryota</taxon>
        <taxon>Fungi</taxon>
        <taxon>Dikarya</taxon>
        <taxon>Ascomycota</taxon>
        <taxon>Pezizomycotina</taxon>
        <taxon>Sordariomycetes</taxon>
        <taxon>Xylariomycetidae</taxon>
        <taxon>Amphisphaeriales</taxon>
        <taxon>Sporocadaceae</taxon>
        <taxon>Seiridium</taxon>
    </lineage>
</organism>
<keyword evidence="3" id="KW-1185">Reference proteome</keyword>
<dbReference type="PANTHER" id="PTHR33112:SF16">
    <property type="entry name" value="HETEROKARYON INCOMPATIBILITY DOMAIN-CONTAINING PROTEIN"/>
    <property type="match status" value="1"/>
</dbReference>
<dbReference type="InterPro" id="IPR010730">
    <property type="entry name" value="HET"/>
</dbReference>
<sequence length="683" mass="77134">MNGNLLSLAAPRSTPNAPGYAKLVDQNWVDLRMLKKWKSVCARSHLTCNHWPLAKHLKGTRPQFLVDTWCQCLVPAPPSAEYVALSYIWGNSQSVRVDGSMLEQLFRPQALSEDSICGSIPKTIRHAMALTALLGERYLWVDALCIVQDNDSMKHSELSRMSGIYANAALTIIAAAGPNADYGIPGIRGVSQSREAGQKVYDLGGGSQIIKTPWPSNSPWESSRQFDAAFNLWDSRGWTYQEEAFSRKKLLFYGNSVLWVCAEASQPEFLNPASDALLQYTPTTFYGPHDTMIDFLSAVPDITDLGISIMQINDRELTYPEDALGAFAGLSSVFSRQYDGGFVSGLPSLFFNFALLWQSERVQRREPLVKTSNKPCLPSWSWAGWQGLIRFWSWRELSKHQSMTSAVPGHSMGETDLLQHWKDTLTTNIQWYSHEHRGQPGQPIVDKWSQYAKDYIDDIERVVPSGWKRQPIQAYLGLIYDCDHCVTENVQYWKLPKTRSSSAPCSHKYSNACIDGTLPRCYYTHASSPHKPYLFPLPSPSELEPQPTIEARFISCETRRAVLFGGDVFLEEPLMVSIRDKNGVWVGALNVHRHDLGSNSLAGSGLELVEVAYSQVSYDSDFVERIFVEWTCDECPTTGSQYKFYYVFWIQWRDGVAYKEGLGRVLKNAWESQLKEDINLFLG</sequence>
<dbReference type="Pfam" id="PF06985">
    <property type="entry name" value="HET"/>
    <property type="match status" value="1"/>
</dbReference>
<evidence type="ECO:0000259" key="1">
    <source>
        <dbReference type="Pfam" id="PF06985"/>
    </source>
</evidence>
<evidence type="ECO:0000313" key="3">
    <source>
        <dbReference type="Proteomes" id="UP001408356"/>
    </source>
</evidence>
<dbReference type="Proteomes" id="UP001408356">
    <property type="component" value="Unassembled WGS sequence"/>
</dbReference>
<comment type="caution">
    <text evidence="2">The sequence shown here is derived from an EMBL/GenBank/DDBJ whole genome shotgun (WGS) entry which is preliminary data.</text>
</comment>
<accession>A0ABR2UGF5</accession>
<dbReference type="PANTHER" id="PTHR33112">
    <property type="entry name" value="DOMAIN PROTEIN, PUTATIVE-RELATED"/>
    <property type="match status" value="1"/>
</dbReference>
<feature type="domain" description="Heterokaryon incompatibility" evidence="1">
    <location>
        <begin position="82"/>
        <end position="242"/>
    </location>
</feature>
<proteinExistence type="predicted"/>
<evidence type="ECO:0000313" key="2">
    <source>
        <dbReference type="EMBL" id="KAK9413441.1"/>
    </source>
</evidence>
<name>A0ABR2UGF5_9PEZI</name>
<dbReference type="EMBL" id="JARVKF010000440">
    <property type="protein sequence ID" value="KAK9413441.1"/>
    <property type="molecule type" value="Genomic_DNA"/>
</dbReference>
<protein>
    <submittedName>
        <fullName evidence="2">Heterokaryon incompatibility protein-domain-containing protein</fullName>
    </submittedName>
</protein>